<feature type="compositionally biased region" description="Basic and acidic residues" evidence="1">
    <location>
        <begin position="21"/>
        <end position="31"/>
    </location>
</feature>
<evidence type="ECO:0000256" key="1">
    <source>
        <dbReference type="SAM" id="MobiDB-lite"/>
    </source>
</evidence>
<proteinExistence type="predicted"/>
<sequence>MRRATWEGDKSVLPGNMPVEGRADLRRRSDRSTLDVVTDLEEAAEIEAAPELIATHYLTSIDDVVEHLRAASQLGLGVRVRTYLEQEEDGDTLAERWELELLTASPVDEPVHEDAPAE</sequence>
<gene>
    <name evidence="2" type="ORF">Aco04nite_18630</name>
</gene>
<keyword evidence="3" id="KW-1185">Reference proteome</keyword>
<comment type="caution">
    <text evidence="2">The sequence shown here is derived from an EMBL/GenBank/DDBJ whole genome shotgun (WGS) entry which is preliminary data.</text>
</comment>
<name>A0A919VNG4_9ACTN</name>
<protein>
    <submittedName>
        <fullName evidence="2">Uncharacterized protein</fullName>
    </submittedName>
</protein>
<accession>A0A919VNG4</accession>
<dbReference type="Proteomes" id="UP000680865">
    <property type="component" value="Unassembled WGS sequence"/>
</dbReference>
<feature type="compositionally biased region" description="Basic and acidic residues" evidence="1">
    <location>
        <begin position="1"/>
        <end position="10"/>
    </location>
</feature>
<dbReference type="AlphaFoldDB" id="A0A919VNG4"/>
<feature type="region of interest" description="Disordered" evidence="1">
    <location>
        <begin position="1"/>
        <end position="31"/>
    </location>
</feature>
<evidence type="ECO:0000313" key="3">
    <source>
        <dbReference type="Proteomes" id="UP000680865"/>
    </source>
</evidence>
<reference evidence="2" key="1">
    <citation type="submission" date="2021-03" db="EMBL/GenBank/DDBJ databases">
        <title>Whole genome shotgun sequence of Actinoplanes consettensis NBRC 14913.</title>
        <authorList>
            <person name="Komaki H."/>
            <person name="Tamura T."/>
        </authorList>
    </citation>
    <scope>NUCLEOTIDE SEQUENCE</scope>
    <source>
        <strain evidence="2">NBRC 14913</strain>
    </source>
</reference>
<evidence type="ECO:0000313" key="2">
    <source>
        <dbReference type="EMBL" id="GIM70121.1"/>
    </source>
</evidence>
<dbReference type="EMBL" id="BOQP01000008">
    <property type="protein sequence ID" value="GIM70121.1"/>
    <property type="molecule type" value="Genomic_DNA"/>
</dbReference>
<organism evidence="2 3">
    <name type="scientific">Winogradskya consettensis</name>
    <dbReference type="NCBI Taxonomy" id="113560"/>
    <lineage>
        <taxon>Bacteria</taxon>
        <taxon>Bacillati</taxon>
        <taxon>Actinomycetota</taxon>
        <taxon>Actinomycetes</taxon>
        <taxon>Micromonosporales</taxon>
        <taxon>Micromonosporaceae</taxon>
        <taxon>Winogradskya</taxon>
    </lineage>
</organism>